<dbReference type="InterPro" id="IPR005064">
    <property type="entry name" value="BUG"/>
</dbReference>
<dbReference type="PIRSF" id="PIRSF017082">
    <property type="entry name" value="YflP"/>
    <property type="match status" value="1"/>
</dbReference>
<sequence length="326" mass="34395">MNHTAIIRTCRYLTCALFMALGAKGAFAWTDKPVRMIVPAPPGGTIDIVARIVADELSTQIGQPVVVDNKPGAGGSIAVRSMLSSPPDGRTILLTASNVLTEVPQVLNVGFDPLKDVKPVVALARGVMVFVGSPGVPARDVKGVVAWVKANPGKLSYASYSSGTASQYAGAMFNKEAGLDLTHVPFPGSVPALTQVMGGQVPLMFDGVVTSKPLIAAGKIKVFGVASKTRWPQLPNVPTLAEQGYPDIDFRNWTGVVVPAKVSPALTEKIHAAVSRAAATPKVHDRLVSVGFEPMPDQSTAQLANDLRVEFERNARIVKSLDIKAD</sequence>
<accession>A0ABM8WJD9</accession>
<evidence type="ECO:0000256" key="1">
    <source>
        <dbReference type="ARBA" id="ARBA00006987"/>
    </source>
</evidence>
<evidence type="ECO:0000313" key="3">
    <source>
        <dbReference type="EMBL" id="CAG9167518.1"/>
    </source>
</evidence>
<dbReference type="EMBL" id="CAJZAI010000002">
    <property type="protein sequence ID" value="CAG9167518.1"/>
    <property type="molecule type" value="Genomic_DNA"/>
</dbReference>
<keyword evidence="2" id="KW-0732">Signal</keyword>
<dbReference type="CDD" id="cd07012">
    <property type="entry name" value="PBP2_Bug_TTT"/>
    <property type="match status" value="1"/>
</dbReference>
<dbReference type="InterPro" id="IPR042100">
    <property type="entry name" value="Bug_dom1"/>
</dbReference>
<organism evidence="3 4">
    <name type="scientific">Cupriavidus laharis</name>
    <dbReference type="NCBI Taxonomy" id="151654"/>
    <lineage>
        <taxon>Bacteria</taxon>
        <taxon>Pseudomonadati</taxon>
        <taxon>Pseudomonadota</taxon>
        <taxon>Betaproteobacteria</taxon>
        <taxon>Burkholderiales</taxon>
        <taxon>Burkholderiaceae</taxon>
        <taxon>Cupriavidus</taxon>
    </lineage>
</organism>
<evidence type="ECO:0000256" key="2">
    <source>
        <dbReference type="SAM" id="SignalP"/>
    </source>
</evidence>
<name>A0ABM8WJD9_9BURK</name>
<keyword evidence="4" id="KW-1185">Reference proteome</keyword>
<dbReference type="PANTHER" id="PTHR42928">
    <property type="entry name" value="TRICARBOXYLATE-BINDING PROTEIN"/>
    <property type="match status" value="1"/>
</dbReference>
<dbReference type="SUPFAM" id="SSF53850">
    <property type="entry name" value="Periplasmic binding protein-like II"/>
    <property type="match status" value="1"/>
</dbReference>
<evidence type="ECO:0000313" key="4">
    <source>
        <dbReference type="Proteomes" id="UP000727654"/>
    </source>
</evidence>
<gene>
    <name evidence="3" type="ORF">LMG23992_00829</name>
</gene>
<proteinExistence type="inferred from homology"/>
<dbReference type="Pfam" id="PF03401">
    <property type="entry name" value="TctC"/>
    <property type="match status" value="1"/>
</dbReference>
<comment type="caution">
    <text evidence="3">The sequence shown here is derived from an EMBL/GenBank/DDBJ whole genome shotgun (WGS) entry which is preliminary data.</text>
</comment>
<reference evidence="3 4" key="1">
    <citation type="submission" date="2021-08" db="EMBL/GenBank/DDBJ databases">
        <authorList>
            <person name="Peeters C."/>
        </authorList>
    </citation>
    <scope>NUCLEOTIDE SEQUENCE [LARGE SCALE GENOMIC DNA]</scope>
    <source>
        <strain evidence="3 4">LMG 23992</strain>
    </source>
</reference>
<dbReference type="RefSeq" id="WP_224078520.1">
    <property type="nucleotide sequence ID" value="NZ_CAJZAI010000002.1"/>
</dbReference>
<dbReference type="PANTHER" id="PTHR42928:SF5">
    <property type="entry name" value="BLR1237 PROTEIN"/>
    <property type="match status" value="1"/>
</dbReference>
<dbReference type="Proteomes" id="UP000727654">
    <property type="component" value="Unassembled WGS sequence"/>
</dbReference>
<dbReference type="Gene3D" id="3.40.190.10">
    <property type="entry name" value="Periplasmic binding protein-like II"/>
    <property type="match status" value="1"/>
</dbReference>
<feature type="signal peptide" evidence="2">
    <location>
        <begin position="1"/>
        <end position="28"/>
    </location>
</feature>
<evidence type="ECO:0008006" key="5">
    <source>
        <dbReference type="Google" id="ProtNLM"/>
    </source>
</evidence>
<protein>
    <recommendedName>
        <fullName evidence="5">Tripartite tricarboxylate transporter substrate binding protein</fullName>
    </recommendedName>
</protein>
<comment type="similarity">
    <text evidence="1">Belongs to the UPF0065 (bug) family.</text>
</comment>
<feature type="chain" id="PRO_5046765230" description="Tripartite tricarboxylate transporter substrate binding protein" evidence="2">
    <location>
        <begin position="29"/>
        <end position="326"/>
    </location>
</feature>
<dbReference type="Gene3D" id="3.40.190.150">
    <property type="entry name" value="Bordetella uptake gene, domain 1"/>
    <property type="match status" value="1"/>
</dbReference>